<reference evidence="4 5" key="1">
    <citation type="submission" date="2017-07" db="EMBL/GenBank/DDBJ databases">
        <title>Genome Sequence of Antarctobacter heliothermus Strain SMS3 Isolated from a culture of the Diatom Skeletonema marinoi.</title>
        <authorList>
            <person name="Topel M."/>
            <person name="Pinder M.I.M."/>
            <person name="Johansson O.N."/>
            <person name="Kourtchenko O."/>
            <person name="Godhe A."/>
            <person name="Clarke A.K."/>
        </authorList>
    </citation>
    <scope>NUCLEOTIDE SEQUENCE [LARGE SCALE GENOMIC DNA]</scope>
    <source>
        <strain evidence="4 5">SMS3</strain>
    </source>
</reference>
<accession>A0A222E3V1</accession>
<keyword evidence="5" id="KW-1185">Reference proteome</keyword>
<dbReference type="PANTHER" id="PTHR46268:SF15">
    <property type="entry name" value="UNIVERSAL STRESS PROTEIN HP_0031"/>
    <property type="match status" value="1"/>
</dbReference>
<comment type="similarity">
    <text evidence="1">Belongs to the universal stress protein A family.</text>
</comment>
<evidence type="ECO:0000256" key="2">
    <source>
        <dbReference type="SAM" id="Coils"/>
    </source>
</evidence>
<evidence type="ECO:0000259" key="3">
    <source>
        <dbReference type="Pfam" id="PF00582"/>
    </source>
</evidence>
<evidence type="ECO:0000313" key="4">
    <source>
        <dbReference type="EMBL" id="ASP20863.1"/>
    </source>
</evidence>
<dbReference type="Gene3D" id="3.40.50.12370">
    <property type="match status" value="1"/>
</dbReference>
<evidence type="ECO:0000313" key="5">
    <source>
        <dbReference type="Proteomes" id="UP000203589"/>
    </source>
</evidence>
<sequence>MQTEMHMYFKSILTVVTDSELLPSTISHAASLAESYDAHLTALCFGVDRTQTGYYYAGANAMVLQETLSRATKEAEALAADVREALGRTNAVWGVDHGVAQLADIGRHVASRARFSDLVVLPQPYGDGKGVELEPVLEGALFDGQVPVLVVPDNVEPKARPKRVVVGWNEGNEALRALRCALPLLTTAENVHVVVIDPPKHGPNRSDPGGMVSEFLARHGVKTEVDVLAKTLPRVSDVLLRHVSDLDADMVVMGAYGHSRFREAILGGATRNMLEQAGVPVFMAH</sequence>
<keyword evidence="2" id="KW-0175">Coiled coil</keyword>
<dbReference type="KEGG" id="aht:ANTHELSMS3_02185"/>
<proteinExistence type="inferred from homology"/>
<dbReference type="SUPFAM" id="SSF52402">
    <property type="entry name" value="Adenine nucleotide alpha hydrolases-like"/>
    <property type="match status" value="2"/>
</dbReference>
<gene>
    <name evidence="4" type="ORF">ANTHELSMS3_02185</name>
</gene>
<dbReference type="EMBL" id="CP022540">
    <property type="protein sequence ID" value="ASP20863.1"/>
    <property type="molecule type" value="Genomic_DNA"/>
</dbReference>
<dbReference type="CDD" id="cd00293">
    <property type="entry name" value="USP-like"/>
    <property type="match status" value="1"/>
</dbReference>
<name>A0A222E3V1_9RHOB</name>
<dbReference type="PRINTS" id="PR01438">
    <property type="entry name" value="UNVRSLSTRESS"/>
</dbReference>
<dbReference type="Pfam" id="PF00582">
    <property type="entry name" value="Usp"/>
    <property type="match status" value="1"/>
</dbReference>
<dbReference type="AlphaFoldDB" id="A0A222E3V1"/>
<dbReference type="PANTHER" id="PTHR46268">
    <property type="entry name" value="STRESS RESPONSE PROTEIN NHAX"/>
    <property type="match status" value="1"/>
</dbReference>
<protein>
    <submittedName>
        <fullName evidence="4">Universal stress protein family protein</fullName>
    </submittedName>
</protein>
<evidence type="ECO:0000256" key="1">
    <source>
        <dbReference type="ARBA" id="ARBA00008791"/>
    </source>
</evidence>
<feature type="domain" description="UspA" evidence="3">
    <location>
        <begin position="162"/>
        <end position="284"/>
    </location>
</feature>
<dbReference type="InterPro" id="IPR006015">
    <property type="entry name" value="Universal_stress_UspA"/>
</dbReference>
<dbReference type="InterPro" id="IPR006016">
    <property type="entry name" value="UspA"/>
</dbReference>
<organism evidence="4 5">
    <name type="scientific">Antarctobacter heliothermus</name>
    <dbReference type="NCBI Taxonomy" id="74033"/>
    <lineage>
        <taxon>Bacteria</taxon>
        <taxon>Pseudomonadati</taxon>
        <taxon>Pseudomonadota</taxon>
        <taxon>Alphaproteobacteria</taxon>
        <taxon>Rhodobacterales</taxon>
        <taxon>Roseobacteraceae</taxon>
        <taxon>Antarctobacter</taxon>
    </lineage>
</organism>
<dbReference type="Proteomes" id="UP000203589">
    <property type="component" value="Chromosome"/>
</dbReference>
<feature type="coiled-coil region" evidence="2">
    <location>
        <begin position="61"/>
        <end position="88"/>
    </location>
</feature>